<dbReference type="EMBL" id="CP137640">
    <property type="protein sequence ID" value="WVX81227.1"/>
    <property type="molecule type" value="Genomic_DNA"/>
</dbReference>
<evidence type="ECO:0000313" key="2">
    <source>
        <dbReference type="Proteomes" id="UP001357223"/>
    </source>
</evidence>
<name>A0ABZ2CBU5_9BACI</name>
<accession>A0ABZ2CBU5</accession>
<dbReference type="RefSeq" id="WP_338450157.1">
    <property type="nucleotide sequence ID" value="NZ_CP137640.1"/>
</dbReference>
<protein>
    <submittedName>
        <fullName evidence="1">Uncharacterized protein</fullName>
    </submittedName>
</protein>
<keyword evidence="2" id="KW-1185">Reference proteome</keyword>
<dbReference type="Proteomes" id="UP001357223">
    <property type="component" value="Chromosome"/>
</dbReference>
<reference evidence="1 2" key="1">
    <citation type="submission" date="2023-10" db="EMBL/GenBank/DDBJ databases">
        <title>Niallia locisalis sp.nov. isolated from a salt pond sample.</title>
        <authorList>
            <person name="Li X.-J."/>
            <person name="Dong L."/>
        </authorList>
    </citation>
    <scope>NUCLEOTIDE SEQUENCE [LARGE SCALE GENOMIC DNA]</scope>
    <source>
        <strain evidence="1 2">DSM 29761</strain>
    </source>
</reference>
<evidence type="ECO:0000313" key="1">
    <source>
        <dbReference type="EMBL" id="WVX81227.1"/>
    </source>
</evidence>
<proteinExistence type="predicted"/>
<organism evidence="1 2">
    <name type="scientific">Niallia oryzisoli</name>
    <dbReference type="NCBI Taxonomy" id="1737571"/>
    <lineage>
        <taxon>Bacteria</taxon>
        <taxon>Bacillati</taxon>
        <taxon>Bacillota</taxon>
        <taxon>Bacilli</taxon>
        <taxon>Bacillales</taxon>
        <taxon>Bacillaceae</taxon>
        <taxon>Niallia</taxon>
    </lineage>
</organism>
<gene>
    <name evidence="1" type="ORF">R4Z09_29225</name>
</gene>
<sequence length="138" mass="15299">MDIQSEMKNQPKESGNNKELILQLEKQVSVSIWIQTIGKIMEALYLSEILRQSEELRTDPFENQAVQGVWIQTIGQFLEAVGVTREVLSSGTPGQLEGAKMAVLGDWIQGVGAIYEAHAGQQIVAEEMEQVISNLFVP</sequence>